<reference evidence="2 3" key="1">
    <citation type="submission" date="2014-04" db="EMBL/GenBank/DDBJ databases">
        <authorList>
            <consortium name="DOE Joint Genome Institute"/>
            <person name="Kuo A."/>
            <person name="Kohler A."/>
            <person name="Nagy L.G."/>
            <person name="Floudas D."/>
            <person name="Copeland A."/>
            <person name="Barry K.W."/>
            <person name="Cichocki N."/>
            <person name="Veneault-Fourrey C."/>
            <person name="LaButti K."/>
            <person name="Lindquist E.A."/>
            <person name="Lipzen A."/>
            <person name="Lundell T."/>
            <person name="Morin E."/>
            <person name="Murat C."/>
            <person name="Sun H."/>
            <person name="Tunlid A."/>
            <person name="Henrissat B."/>
            <person name="Grigoriev I.V."/>
            <person name="Hibbett D.S."/>
            <person name="Martin F."/>
            <person name="Nordberg H.P."/>
            <person name="Cantor M.N."/>
            <person name="Hua S.X."/>
        </authorList>
    </citation>
    <scope>NUCLEOTIDE SEQUENCE [LARGE SCALE GENOMIC DNA]</scope>
    <source>
        <strain evidence="2 3">Foug A</strain>
    </source>
</reference>
<evidence type="ECO:0000313" key="2">
    <source>
        <dbReference type="EMBL" id="KIM54421.1"/>
    </source>
</evidence>
<dbReference type="Pfam" id="PF20722">
    <property type="entry name" value="DUF6830"/>
    <property type="match status" value="1"/>
</dbReference>
<name>A0A0C3DEA2_9AGAM</name>
<dbReference type="Proteomes" id="UP000053989">
    <property type="component" value="Unassembled WGS sequence"/>
</dbReference>
<dbReference type="OrthoDB" id="3232986at2759"/>
<reference evidence="3" key="2">
    <citation type="submission" date="2015-01" db="EMBL/GenBank/DDBJ databases">
        <title>Evolutionary Origins and Diversification of the Mycorrhizal Mutualists.</title>
        <authorList>
            <consortium name="DOE Joint Genome Institute"/>
            <consortium name="Mycorrhizal Genomics Consortium"/>
            <person name="Kohler A."/>
            <person name="Kuo A."/>
            <person name="Nagy L.G."/>
            <person name="Floudas D."/>
            <person name="Copeland A."/>
            <person name="Barry K.W."/>
            <person name="Cichocki N."/>
            <person name="Veneault-Fourrey C."/>
            <person name="LaButti K."/>
            <person name="Lindquist E.A."/>
            <person name="Lipzen A."/>
            <person name="Lundell T."/>
            <person name="Morin E."/>
            <person name="Murat C."/>
            <person name="Riley R."/>
            <person name="Ohm R."/>
            <person name="Sun H."/>
            <person name="Tunlid A."/>
            <person name="Henrissat B."/>
            <person name="Grigoriev I.V."/>
            <person name="Hibbett D.S."/>
            <person name="Martin F."/>
        </authorList>
    </citation>
    <scope>NUCLEOTIDE SEQUENCE [LARGE SCALE GENOMIC DNA]</scope>
    <source>
        <strain evidence="3">Foug A</strain>
    </source>
</reference>
<proteinExistence type="predicted"/>
<dbReference type="AlphaFoldDB" id="A0A0C3DEA2"/>
<feature type="domain" description="DUF6830" evidence="1">
    <location>
        <begin position="677"/>
        <end position="819"/>
    </location>
</feature>
<dbReference type="InterPro" id="IPR041078">
    <property type="entry name" value="Plavaka"/>
</dbReference>
<protein>
    <recommendedName>
        <fullName evidence="1">DUF6830 domain-containing protein</fullName>
    </recommendedName>
</protein>
<organism evidence="2 3">
    <name type="scientific">Scleroderma citrinum Foug A</name>
    <dbReference type="NCBI Taxonomy" id="1036808"/>
    <lineage>
        <taxon>Eukaryota</taxon>
        <taxon>Fungi</taxon>
        <taxon>Dikarya</taxon>
        <taxon>Basidiomycota</taxon>
        <taxon>Agaricomycotina</taxon>
        <taxon>Agaricomycetes</taxon>
        <taxon>Agaricomycetidae</taxon>
        <taxon>Boletales</taxon>
        <taxon>Sclerodermatineae</taxon>
        <taxon>Sclerodermataceae</taxon>
        <taxon>Scleroderma</taxon>
    </lineage>
</organism>
<dbReference type="InParanoid" id="A0A0C3DEA2"/>
<dbReference type="InterPro" id="IPR049233">
    <property type="entry name" value="DUF6830"/>
</dbReference>
<accession>A0A0C3DEA2</accession>
<dbReference type="Pfam" id="PF18759">
    <property type="entry name" value="Plavaka"/>
    <property type="match status" value="2"/>
</dbReference>
<dbReference type="HOGENOM" id="CLU_006344_10_2_1"/>
<evidence type="ECO:0000259" key="1">
    <source>
        <dbReference type="Pfam" id="PF20722"/>
    </source>
</evidence>
<sequence length="928" mass="105432">MPKAFKRKLRRVERMLFCPSCGKRFANKTRVLQHMNQPSTTCASWINELSQAYWHNSYYSYAPTRSHTQTTAQYQPYLDHDVIPEDDDARGGFVVDKDFVYNPDDGQQEDVPGLVIDAHPSTPSIYPGGTTFMDQFFADQIDWQLASWLLRSRLSMAAIDDFLSLELIKQLPISFRSAKELRRRTEMLPSGPRWKSHTLHPEVPTKRKVAIYYRDPIECLQSLLSHPLFAPHISFVPRKVWTSAAWVVRVYEDWLSGDHAWNLQNQILDGASLLGIVLSSDKTNILGSLHAHILLALLPVTSFIHKTTHVRSLLSDRLVHETLNFVLKPLKVAAAVGIMMSDPIGNLCYCFTPLVTYIADTPEQCLVAGVSPKASPVSIATYKDFGDANPHPQRTATKTLEEIERACTEANPNNFEEFLKVCRCLFLNGVHMPFWCNWALCDPSIFLPPEVLHMFHRLFWDHDLQWCILVVGPEELDYRLSLIQMPVGYCLFAEGVLKLKQVTGRDHRAMQRYIIGAIAGAVPVKFLTAVAALLNFCYLAQMPCFDDNTLHRVEVVLRAFHANKIAIITAGGRQGSRGHLDHWEVPKLELLQHVVQSIRTSGAIMQWTADVTEHAHVTEIKNPVHSGNNQDYYAQIARHLDRKGSEEEDEEEEDGHKPDAEALHVLHYYSPILIVIDYFKMAKEVASSAIPNAVLPHRIFVSSTTAFCLTTKPSLWTTIDEASEKYGLADLRLAITDYFRHVDRTTQATLATNGMQIWFKVQVQQPRYHDRQSLEAPQSLLASPPSPQLLNGRYDFAIISKMDESDWPSNGLRGHSVVQVRLIFRLLHSDVFLAYVQRLNATIPSSNTFDSAAGMHILKHAIRNNGTRAGEVIPLRYIRSPAHVIPRFGKEANSRLMAHTSYELSNEFWLNKYWNKEFFYALSLSTIT</sequence>
<keyword evidence="3" id="KW-1185">Reference proteome</keyword>
<evidence type="ECO:0000313" key="3">
    <source>
        <dbReference type="Proteomes" id="UP000053989"/>
    </source>
</evidence>
<dbReference type="EMBL" id="KN822155">
    <property type="protein sequence ID" value="KIM54421.1"/>
    <property type="molecule type" value="Genomic_DNA"/>
</dbReference>
<gene>
    <name evidence="2" type="ORF">SCLCIDRAFT_31111</name>
</gene>